<evidence type="ECO:0000313" key="2">
    <source>
        <dbReference type="Proteomes" id="UP000077734"/>
    </source>
</evidence>
<proteinExistence type="predicted"/>
<dbReference type="EMBL" id="LUUL01000055">
    <property type="protein sequence ID" value="OAI28484.1"/>
    <property type="molecule type" value="Genomic_DNA"/>
</dbReference>
<reference evidence="1 2" key="1">
    <citation type="submission" date="2016-03" db="EMBL/GenBank/DDBJ databases">
        <authorList>
            <person name="Heylen K."/>
            <person name="De Vos P."/>
            <person name="Vekeman B."/>
        </authorList>
    </citation>
    <scope>NUCLEOTIDE SEQUENCE [LARGE SCALE GENOMIC DNA]</scope>
    <source>
        <strain evidence="1 2">R-49807</strain>
    </source>
</reference>
<dbReference type="RefSeq" id="WP_064025588.1">
    <property type="nucleotide sequence ID" value="NZ_CP023669.1"/>
</dbReference>
<name>A0A291IFE9_9GAMM</name>
<dbReference type="Proteomes" id="UP000077734">
    <property type="component" value="Unassembled WGS sequence"/>
</dbReference>
<keyword evidence="2" id="KW-1185">Reference proteome</keyword>
<organism evidence="1 2">
    <name type="scientific">Methylomonas koyamae</name>
    <dbReference type="NCBI Taxonomy" id="702114"/>
    <lineage>
        <taxon>Bacteria</taxon>
        <taxon>Pseudomonadati</taxon>
        <taxon>Pseudomonadota</taxon>
        <taxon>Gammaproteobacteria</taxon>
        <taxon>Methylococcales</taxon>
        <taxon>Methylococcaceae</taxon>
        <taxon>Methylomonas</taxon>
    </lineage>
</organism>
<dbReference type="AlphaFoldDB" id="A0A291IFE9"/>
<accession>A0A291IFE9</accession>
<protein>
    <submittedName>
        <fullName evidence="1">Uncharacterized protein</fullName>
    </submittedName>
</protein>
<sequence>MKDIKLAAVAFVVSMFAVPSVWAVDYPAADFQPKVVYRDPSIVEVAPTPASAAATANVATPCVNQQQQAEADPKYPAANFQPKVVYSGSGS</sequence>
<dbReference type="KEGG" id="mko:MKLM6_0592"/>
<evidence type="ECO:0000313" key="1">
    <source>
        <dbReference type="EMBL" id="OAI28484.1"/>
    </source>
</evidence>
<gene>
    <name evidence="1" type="ORF">A1356_06345</name>
</gene>
<comment type="caution">
    <text evidence="1">The sequence shown here is derived from an EMBL/GenBank/DDBJ whole genome shotgun (WGS) entry which is preliminary data.</text>
</comment>